<feature type="region of interest" description="Disordered" evidence="1">
    <location>
        <begin position="1"/>
        <end position="28"/>
    </location>
</feature>
<evidence type="ECO:0000256" key="1">
    <source>
        <dbReference type="SAM" id="MobiDB-lite"/>
    </source>
</evidence>
<dbReference type="AlphaFoldDB" id="A0A6A6VLV3"/>
<proteinExistence type="predicted"/>
<dbReference type="Proteomes" id="UP000799440">
    <property type="component" value="Unassembled WGS sequence"/>
</dbReference>
<gene>
    <name evidence="2" type="ORF">M011DRAFT_183172</name>
</gene>
<name>A0A6A6VLV3_9PLEO</name>
<evidence type="ECO:0000313" key="3">
    <source>
        <dbReference type="Proteomes" id="UP000799440"/>
    </source>
</evidence>
<keyword evidence="3" id="KW-1185">Reference proteome</keyword>
<feature type="compositionally biased region" description="Polar residues" evidence="1">
    <location>
        <begin position="1"/>
        <end position="20"/>
    </location>
</feature>
<evidence type="ECO:0008006" key="4">
    <source>
        <dbReference type="Google" id="ProtNLM"/>
    </source>
</evidence>
<organism evidence="2 3">
    <name type="scientific">Sporormia fimetaria CBS 119925</name>
    <dbReference type="NCBI Taxonomy" id="1340428"/>
    <lineage>
        <taxon>Eukaryota</taxon>
        <taxon>Fungi</taxon>
        <taxon>Dikarya</taxon>
        <taxon>Ascomycota</taxon>
        <taxon>Pezizomycotina</taxon>
        <taxon>Dothideomycetes</taxon>
        <taxon>Pleosporomycetidae</taxon>
        <taxon>Pleosporales</taxon>
        <taxon>Sporormiaceae</taxon>
        <taxon>Sporormia</taxon>
    </lineage>
</organism>
<sequence>MESSNSPGTKQQDVPANQNETTDELPPLLRLPRELRDQIYDYIFSLPETRDSSALRIERRHIRHFRPTPATILLLLHHSSLLLNQQIATEALETLLKRHTVYLSCGPFVLKTFLSRIETDCVHGKQRLRLLSRISLDWTTFPNLRNYPPNRENAKDEWWWEDDGMDVDLDYVVGGLDPGHDDEYDYEGDGYDDNMYLPDDPALYPTFPTLESRAFAAADPASDPFGFGSHYPFAHPSATDTGTSDSSDEYVTLESTADDATLKLGMLVDMEVKPLFTYLSSPSRFPNLTSIELPLYFISKHTLQARSHSINPDAKLPLFLRYWIAVVAEALYLLLSSPSLSRTSTAKPLKEVRVCYRPVNIWASLDPPEDLPRIVEKGVWLNSFVDEWDEETMEVQPGQVWIAVWGALRQMGVKGAMREILECRRRLVKWDCDLDKRVGDEVEVVFRRMGEGGVD</sequence>
<protein>
    <recommendedName>
        <fullName evidence="4">F-box domain-containing protein</fullName>
    </recommendedName>
</protein>
<dbReference type="OrthoDB" id="62952at2759"/>
<dbReference type="EMBL" id="MU006563">
    <property type="protein sequence ID" value="KAF2750776.1"/>
    <property type="molecule type" value="Genomic_DNA"/>
</dbReference>
<evidence type="ECO:0000313" key="2">
    <source>
        <dbReference type="EMBL" id="KAF2750776.1"/>
    </source>
</evidence>
<reference evidence="2" key="1">
    <citation type="journal article" date="2020" name="Stud. Mycol.">
        <title>101 Dothideomycetes genomes: a test case for predicting lifestyles and emergence of pathogens.</title>
        <authorList>
            <person name="Haridas S."/>
            <person name="Albert R."/>
            <person name="Binder M."/>
            <person name="Bloem J."/>
            <person name="Labutti K."/>
            <person name="Salamov A."/>
            <person name="Andreopoulos B."/>
            <person name="Baker S."/>
            <person name="Barry K."/>
            <person name="Bills G."/>
            <person name="Bluhm B."/>
            <person name="Cannon C."/>
            <person name="Castanera R."/>
            <person name="Culley D."/>
            <person name="Daum C."/>
            <person name="Ezra D."/>
            <person name="Gonzalez J."/>
            <person name="Henrissat B."/>
            <person name="Kuo A."/>
            <person name="Liang C."/>
            <person name="Lipzen A."/>
            <person name="Lutzoni F."/>
            <person name="Magnuson J."/>
            <person name="Mondo S."/>
            <person name="Nolan M."/>
            <person name="Ohm R."/>
            <person name="Pangilinan J."/>
            <person name="Park H.-J."/>
            <person name="Ramirez L."/>
            <person name="Alfaro M."/>
            <person name="Sun H."/>
            <person name="Tritt A."/>
            <person name="Yoshinaga Y."/>
            <person name="Zwiers L.-H."/>
            <person name="Turgeon B."/>
            <person name="Goodwin S."/>
            <person name="Spatafora J."/>
            <person name="Crous P."/>
            <person name="Grigoriev I."/>
        </authorList>
    </citation>
    <scope>NUCLEOTIDE SEQUENCE</scope>
    <source>
        <strain evidence="2">CBS 119925</strain>
    </source>
</reference>
<accession>A0A6A6VLV3</accession>